<dbReference type="PANTHER" id="PTHR30629:SF2">
    <property type="entry name" value="PROPHAGE INTEGRASE INTS-RELATED"/>
    <property type="match status" value="1"/>
</dbReference>
<dbReference type="Proteomes" id="UP000476837">
    <property type="component" value="Unassembled WGS sequence"/>
</dbReference>
<dbReference type="Pfam" id="PF22022">
    <property type="entry name" value="Phage_int_M"/>
    <property type="match status" value="1"/>
</dbReference>
<dbReference type="GO" id="GO:0003677">
    <property type="term" value="F:DNA binding"/>
    <property type="evidence" value="ECO:0007669"/>
    <property type="project" value="UniProtKB-UniRule"/>
</dbReference>
<keyword evidence="2" id="KW-0229">DNA integration</keyword>
<evidence type="ECO:0000256" key="5">
    <source>
        <dbReference type="PROSITE-ProRule" id="PRU01248"/>
    </source>
</evidence>
<protein>
    <submittedName>
        <fullName evidence="8">Site-specific integrase</fullName>
    </submittedName>
</protein>
<accession>A0A6L3B5J0</accession>
<evidence type="ECO:0000256" key="3">
    <source>
        <dbReference type="ARBA" id="ARBA00023125"/>
    </source>
</evidence>
<gene>
    <name evidence="8" type="ORF">DS837_11545</name>
</gene>
<keyword evidence="4" id="KW-0233">DNA recombination</keyword>
<reference evidence="8 9" key="1">
    <citation type="submission" date="2018-07" db="EMBL/GenBank/DDBJ databases">
        <title>Genome sequence of Roseomonas fauriae ATCC 49958.</title>
        <authorList>
            <person name="Sant'Anna F.H."/>
            <person name="Baldani J.I."/>
            <person name="Zilli J.E."/>
            <person name="Reis V.M."/>
            <person name="Hartmann A."/>
            <person name="Cruz L."/>
            <person name="de Souza E.M."/>
            <person name="de Oliveira Pedrosa F."/>
            <person name="Passaglia L.M.P."/>
        </authorList>
    </citation>
    <scope>NUCLEOTIDE SEQUENCE [LARGE SCALE GENOMIC DNA]</scope>
    <source>
        <strain evidence="8 9">ATCC 49958</strain>
    </source>
</reference>
<dbReference type="Gene3D" id="3.30.160.390">
    <property type="entry name" value="Integrase, DNA-binding domain"/>
    <property type="match status" value="1"/>
</dbReference>
<organism evidence="8 9">
    <name type="scientific">Azospirillum brasilense</name>
    <dbReference type="NCBI Taxonomy" id="192"/>
    <lineage>
        <taxon>Bacteria</taxon>
        <taxon>Pseudomonadati</taxon>
        <taxon>Pseudomonadota</taxon>
        <taxon>Alphaproteobacteria</taxon>
        <taxon>Rhodospirillales</taxon>
        <taxon>Azospirillaceae</taxon>
        <taxon>Azospirillum</taxon>
    </lineage>
</organism>
<dbReference type="InterPro" id="IPR013762">
    <property type="entry name" value="Integrase-like_cat_sf"/>
</dbReference>
<dbReference type="InterPro" id="IPR010998">
    <property type="entry name" value="Integrase_recombinase_N"/>
</dbReference>
<feature type="domain" description="Tyr recombinase" evidence="6">
    <location>
        <begin position="214"/>
        <end position="386"/>
    </location>
</feature>
<evidence type="ECO:0000256" key="2">
    <source>
        <dbReference type="ARBA" id="ARBA00022908"/>
    </source>
</evidence>
<evidence type="ECO:0000313" key="8">
    <source>
        <dbReference type="EMBL" id="KAA0686315.1"/>
    </source>
</evidence>
<dbReference type="RefSeq" id="WP_149164883.1">
    <property type="nucleotide sequence ID" value="NZ_QOKV01000005.1"/>
</dbReference>
<dbReference type="Pfam" id="PF00589">
    <property type="entry name" value="Phage_integrase"/>
    <property type="match status" value="1"/>
</dbReference>
<dbReference type="GO" id="GO:0015074">
    <property type="term" value="P:DNA integration"/>
    <property type="evidence" value="ECO:0007669"/>
    <property type="project" value="UniProtKB-KW"/>
</dbReference>
<dbReference type="PROSITE" id="PS51898">
    <property type="entry name" value="TYR_RECOMBINASE"/>
    <property type="match status" value="1"/>
</dbReference>
<dbReference type="EMBL" id="QOKV01000005">
    <property type="protein sequence ID" value="KAA0686315.1"/>
    <property type="molecule type" value="Genomic_DNA"/>
</dbReference>
<dbReference type="Pfam" id="PF13356">
    <property type="entry name" value="Arm-DNA-bind_3"/>
    <property type="match status" value="1"/>
</dbReference>
<sequence length="405" mass="44915">MPKKAAGLTARKVETIRTPGLFADGNGLYLQVTATGAKTWIFRYSIGGKRRDMGLGSTTVVSLAQARDKAVEAKKVVAAGTDPLEARKAQEAARALEAARAVTFKECAASYIESMQAGWKSTKHGAQWTSTLETYAYPLIGSLPINVIDTNLVLKVLEPIWTTKTETASRVRGRIESILDYAKVRGHRSGENPARWRGHLDHILPAKNDVVKVEHHAALPYASMPSFWPKLQVQDGMGARALELAILTATRTNEVLGAKWSEIDVERRVWIIPPERMKPGVEHRVPLTEPTLALLRKMGAIRRGELVFTGQTKDRPLSNMAMNMTLRRMKLDVTPHGFRSTFRTWVAEKTHFPDDVAEAALSHTQGNKVVAAYQRGDLFEKRRLLMQAWAQFVTGLDGKTEQADG</sequence>
<evidence type="ECO:0000259" key="6">
    <source>
        <dbReference type="PROSITE" id="PS51898"/>
    </source>
</evidence>
<dbReference type="AlphaFoldDB" id="A0A6L3B5J0"/>
<dbReference type="InterPro" id="IPR025166">
    <property type="entry name" value="Integrase_DNA_bind_dom"/>
</dbReference>
<dbReference type="InterPro" id="IPR050808">
    <property type="entry name" value="Phage_Integrase"/>
</dbReference>
<dbReference type="InterPro" id="IPR011010">
    <property type="entry name" value="DNA_brk_join_enz"/>
</dbReference>
<keyword evidence="3 5" id="KW-0238">DNA-binding</keyword>
<dbReference type="PANTHER" id="PTHR30629">
    <property type="entry name" value="PROPHAGE INTEGRASE"/>
    <property type="match status" value="1"/>
</dbReference>
<dbReference type="InterPro" id="IPR053876">
    <property type="entry name" value="Phage_int_M"/>
</dbReference>
<proteinExistence type="inferred from homology"/>
<evidence type="ECO:0000313" key="9">
    <source>
        <dbReference type="Proteomes" id="UP000476837"/>
    </source>
</evidence>
<dbReference type="Gene3D" id="1.10.443.10">
    <property type="entry name" value="Intergrase catalytic core"/>
    <property type="match status" value="1"/>
</dbReference>
<dbReference type="InterPro" id="IPR002104">
    <property type="entry name" value="Integrase_catalytic"/>
</dbReference>
<feature type="domain" description="Core-binding (CB)" evidence="7">
    <location>
        <begin position="102"/>
        <end position="183"/>
    </location>
</feature>
<dbReference type="InterPro" id="IPR044068">
    <property type="entry name" value="CB"/>
</dbReference>
<comment type="similarity">
    <text evidence="1">Belongs to the 'phage' integrase family.</text>
</comment>
<name>A0A6L3B5J0_AZOBR</name>
<comment type="caution">
    <text evidence="8">The sequence shown here is derived from an EMBL/GenBank/DDBJ whole genome shotgun (WGS) entry which is preliminary data.</text>
</comment>
<dbReference type="Gene3D" id="1.10.150.130">
    <property type="match status" value="1"/>
</dbReference>
<evidence type="ECO:0000256" key="1">
    <source>
        <dbReference type="ARBA" id="ARBA00008857"/>
    </source>
</evidence>
<evidence type="ECO:0000259" key="7">
    <source>
        <dbReference type="PROSITE" id="PS51900"/>
    </source>
</evidence>
<evidence type="ECO:0000256" key="4">
    <source>
        <dbReference type="ARBA" id="ARBA00023172"/>
    </source>
</evidence>
<dbReference type="GO" id="GO:0006310">
    <property type="term" value="P:DNA recombination"/>
    <property type="evidence" value="ECO:0007669"/>
    <property type="project" value="UniProtKB-KW"/>
</dbReference>
<dbReference type="PROSITE" id="PS51900">
    <property type="entry name" value="CB"/>
    <property type="match status" value="1"/>
</dbReference>
<dbReference type="InterPro" id="IPR038488">
    <property type="entry name" value="Integrase_DNA-bd_sf"/>
</dbReference>
<dbReference type="SUPFAM" id="SSF56349">
    <property type="entry name" value="DNA breaking-rejoining enzymes"/>
    <property type="match status" value="1"/>
</dbReference>
<dbReference type="CDD" id="cd00801">
    <property type="entry name" value="INT_P4_C"/>
    <property type="match status" value="1"/>
</dbReference>